<dbReference type="EMBL" id="NCSJ02000171">
    <property type="protein sequence ID" value="RFU28215.1"/>
    <property type="molecule type" value="Genomic_DNA"/>
</dbReference>
<organism evidence="1 2">
    <name type="scientific">Scytalidium lignicola</name>
    <name type="common">Hyphomycete</name>
    <dbReference type="NCBI Taxonomy" id="5539"/>
    <lineage>
        <taxon>Eukaryota</taxon>
        <taxon>Fungi</taxon>
        <taxon>Dikarya</taxon>
        <taxon>Ascomycota</taxon>
        <taxon>Pezizomycotina</taxon>
        <taxon>Leotiomycetes</taxon>
        <taxon>Leotiomycetes incertae sedis</taxon>
        <taxon>Scytalidium</taxon>
    </lineage>
</organism>
<gene>
    <name evidence="1" type="ORF">B7463_g8125</name>
</gene>
<reference evidence="1 2" key="1">
    <citation type="submission" date="2018-05" db="EMBL/GenBank/DDBJ databases">
        <title>Draft genome sequence of Scytalidium lignicola DSM 105466, a ubiquitous saprotrophic fungus.</title>
        <authorList>
            <person name="Buettner E."/>
            <person name="Gebauer A.M."/>
            <person name="Hofrichter M."/>
            <person name="Liers C."/>
            <person name="Kellner H."/>
        </authorList>
    </citation>
    <scope>NUCLEOTIDE SEQUENCE [LARGE SCALE GENOMIC DNA]</scope>
    <source>
        <strain evidence="1 2">DSM 105466</strain>
    </source>
</reference>
<dbReference type="AlphaFoldDB" id="A0A3E2H4B0"/>
<name>A0A3E2H4B0_SCYLI</name>
<evidence type="ECO:0000313" key="2">
    <source>
        <dbReference type="Proteomes" id="UP000258309"/>
    </source>
</evidence>
<sequence>MARDAFKAVQVAKGVGAPQIKLPHGSKILRRPSSWNAKRAVKRIMLQGDNNSFLATKFECLDSPLFDVLGSTIFEELPREVHLDYAEFLQTPQSEANCGGNAYLKRRSKNKEGSGTLTKARIDERIMRDSRKPSKVDVLCKKCRRPSTDHDPRWHRKNGNYIAKKQLCKNCGNQQMIPQNPDIKYVTYNAVMVGLSRVGKPYFRPYFQRLNFAPLDISDSLSADLSYDTGLGE</sequence>
<feature type="non-terminal residue" evidence="1">
    <location>
        <position position="233"/>
    </location>
</feature>
<feature type="non-terminal residue" evidence="1">
    <location>
        <position position="1"/>
    </location>
</feature>
<accession>A0A3E2H4B0</accession>
<dbReference type="Proteomes" id="UP000258309">
    <property type="component" value="Unassembled WGS sequence"/>
</dbReference>
<protein>
    <submittedName>
        <fullName evidence="1">Uncharacterized protein</fullName>
    </submittedName>
</protein>
<evidence type="ECO:0000313" key="1">
    <source>
        <dbReference type="EMBL" id="RFU28215.1"/>
    </source>
</evidence>
<keyword evidence="2" id="KW-1185">Reference proteome</keyword>
<proteinExistence type="predicted"/>
<comment type="caution">
    <text evidence="1">The sequence shown here is derived from an EMBL/GenBank/DDBJ whole genome shotgun (WGS) entry which is preliminary data.</text>
</comment>